<dbReference type="OrthoDB" id="2372095at2759"/>
<comment type="caution">
    <text evidence="1">The sequence shown here is derived from an EMBL/GenBank/DDBJ whole genome shotgun (WGS) entry which is preliminary data.</text>
</comment>
<dbReference type="EMBL" id="QKYT01000121">
    <property type="protein sequence ID" value="RIA92676.1"/>
    <property type="molecule type" value="Genomic_DNA"/>
</dbReference>
<dbReference type="Proteomes" id="UP000265703">
    <property type="component" value="Unassembled WGS sequence"/>
</dbReference>
<sequence>MSVCFAVLRICLHKDNFALIWANDDVNKFLFGKIKPPNNSTSINKSIIKLAKFMKGSLDLIINRCGYVDNLETYGVLIHGSEIKIFSMDLTFNSLYHYNQLSKILLPTENANFLNIITVISTFYFLLERIKSTIVTMNSSQPSSFSGHLYCRKLNSSPKKIHGAMRLSSKDLIKTYWDCLYFKVKIEDELTPPSLPPKPIALIGSLEKYPM</sequence>
<gene>
    <name evidence="1" type="ORF">C1645_820422</name>
</gene>
<reference evidence="1 2" key="1">
    <citation type="submission" date="2018-06" db="EMBL/GenBank/DDBJ databases">
        <title>Comparative genomics reveals the genomic features of Rhizophagus irregularis, R. cerebriforme, R. diaphanum and Gigaspora rosea, and their symbiotic lifestyle signature.</title>
        <authorList>
            <person name="Morin E."/>
            <person name="San Clemente H."/>
            <person name="Chen E.C.H."/>
            <person name="De La Providencia I."/>
            <person name="Hainaut M."/>
            <person name="Kuo A."/>
            <person name="Kohler A."/>
            <person name="Murat C."/>
            <person name="Tang N."/>
            <person name="Roy S."/>
            <person name="Loubradou J."/>
            <person name="Henrissat B."/>
            <person name="Grigoriev I.V."/>
            <person name="Corradi N."/>
            <person name="Roux C."/>
            <person name="Martin F.M."/>
        </authorList>
    </citation>
    <scope>NUCLEOTIDE SEQUENCE [LARGE SCALE GENOMIC DNA]</scope>
    <source>
        <strain evidence="1 2">DAOM 227022</strain>
    </source>
</reference>
<proteinExistence type="predicted"/>
<evidence type="ECO:0000313" key="1">
    <source>
        <dbReference type="EMBL" id="RIA92676.1"/>
    </source>
</evidence>
<accession>A0A397T708</accession>
<dbReference type="AlphaFoldDB" id="A0A397T708"/>
<keyword evidence="2" id="KW-1185">Reference proteome</keyword>
<organism evidence="1 2">
    <name type="scientific">Glomus cerebriforme</name>
    <dbReference type="NCBI Taxonomy" id="658196"/>
    <lineage>
        <taxon>Eukaryota</taxon>
        <taxon>Fungi</taxon>
        <taxon>Fungi incertae sedis</taxon>
        <taxon>Mucoromycota</taxon>
        <taxon>Glomeromycotina</taxon>
        <taxon>Glomeromycetes</taxon>
        <taxon>Glomerales</taxon>
        <taxon>Glomeraceae</taxon>
        <taxon>Glomus</taxon>
    </lineage>
</organism>
<protein>
    <submittedName>
        <fullName evidence="1">Uncharacterized protein</fullName>
    </submittedName>
</protein>
<name>A0A397T708_9GLOM</name>
<evidence type="ECO:0000313" key="2">
    <source>
        <dbReference type="Proteomes" id="UP000265703"/>
    </source>
</evidence>